<proteinExistence type="predicted"/>
<dbReference type="SUPFAM" id="SSF47240">
    <property type="entry name" value="Ferritin-like"/>
    <property type="match status" value="1"/>
</dbReference>
<evidence type="ECO:0000313" key="1">
    <source>
        <dbReference type="EMBL" id="MDF1586892.1"/>
    </source>
</evidence>
<evidence type="ECO:0000313" key="2">
    <source>
        <dbReference type="Proteomes" id="UP001301140"/>
    </source>
</evidence>
<gene>
    <name evidence="1" type="ORF">PZ740_10925</name>
</gene>
<dbReference type="PANTHER" id="PTHR30565">
    <property type="entry name" value="PROTEIN YCIF"/>
    <property type="match status" value="1"/>
</dbReference>
<dbReference type="Gene3D" id="1.20.1260.10">
    <property type="match status" value="1"/>
</dbReference>
<dbReference type="Pfam" id="PF05974">
    <property type="entry name" value="DUF892"/>
    <property type="match status" value="1"/>
</dbReference>
<sequence>MAVSTMQDLFVNELRDIYHAEKQLLKALPKMAKAASREDLRQAFQSHLEETRGHVERLEEVFDTLDLAKRGKTCEAMQGLVEEGREILEEVEDGAVRDAGLITAAQKVEHYEIASYGSLVALARQIGNEEVATILHRTLEEEKAADQKLTKLAQGGVNQAAAR</sequence>
<name>A0AAP3XSG6_9PROT</name>
<dbReference type="PANTHER" id="PTHR30565:SF9">
    <property type="entry name" value="PROTEIN YCIF"/>
    <property type="match status" value="1"/>
</dbReference>
<accession>A0AAP3XSG6</accession>
<dbReference type="InterPro" id="IPR047114">
    <property type="entry name" value="YciF"/>
</dbReference>
<reference evidence="1 2" key="1">
    <citation type="submission" date="2023-03" db="EMBL/GenBank/DDBJ databases">
        <title>YIM 152171 draft genome.</title>
        <authorList>
            <person name="Yang Z."/>
        </authorList>
    </citation>
    <scope>NUCLEOTIDE SEQUENCE [LARGE SCALE GENOMIC DNA]</scope>
    <source>
        <strain evidence="1 2">YIM 152171</strain>
    </source>
</reference>
<dbReference type="Proteomes" id="UP001301140">
    <property type="component" value="Unassembled WGS sequence"/>
</dbReference>
<dbReference type="InterPro" id="IPR010287">
    <property type="entry name" value="DUF892_YciF-like"/>
</dbReference>
<dbReference type="CDD" id="cd07909">
    <property type="entry name" value="YciF"/>
    <property type="match status" value="1"/>
</dbReference>
<dbReference type="EMBL" id="JARGEQ010000096">
    <property type="protein sequence ID" value="MDF1586892.1"/>
    <property type="molecule type" value="Genomic_DNA"/>
</dbReference>
<dbReference type="InterPro" id="IPR009078">
    <property type="entry name" value="Ferritin-like_SF"/>
</dbReference>
<keyword evidence="2" id="KW-1185">Reference proteome</keyword>
<organism evidence="1 2">
    <name type="scientific">Marinimicrococcus flavescens</name>
    <dbReference type="NCBI Taxonomy" id="3031815"/>
    <lineage>
        <taxon>Bacteria</taxon>
        <taxon>Pseudomonadati</taxon>
        <taxon>Pseudomonadota</taxon>
        <taxon>Alphaproteobacteria</taxon>
        <taxon>Geminicoccales</taxon>
        <taxon>Geminicoccaceae</taxon>
        <taxon>Marinimicrococcus</taxon>
    </lineage>
</organism>
<dbReference type="RefSeq" id="WP_327789310.1">
    <property type="nucleotide sequence ID" value="NZ_JARGEQ010000096.1"/>
</dbReference>
<protein>
    <submittedName>
        <fullName evidence="1">Ferritin-like domain-containing protein</fullName>
    </submittedName>
</protein>
<dbReference type="InterPro" id="IPR012347">
    <property type="entry name" value="Ferritin-like"/>
</dbReference>
<dbReference type="AlphaFoldDB" id="A0AAP3XSG6"/>
<comment type="caution">
    <text evidence="1">The sequence shown here is derived from an EMBL/GenBank/DDBJ whole genome shotgun (WGS) entry which is preliminary data.</text>
</comment>